<evidence type="ECO:0000313" key="3">
    <source>
        <dbReference type="Proteomes" id="UP001229952"/>
    </source>
</evidence>
<organism evidence="2 3">
    <name type="scientific">Streptomyces laculatispora</name>
    <dbReference type="NCBI Taxonomy" id="887464"/>
    <lineage>
        <taxon>Bacteria</taxon>
        <taxon>Bacillati</taxon>
        <taxon>Actinomycetota</taxon>
        <taxon>Actinomycetes</taxon>
        <taxon>Kitasatosporales</taxon>
        <taxon>Streptomycetaceae</taxon>
        <taxon>Streptomyces</taxon>
    </lineage>
</organism>
<geneLocation type="plasmid" evidence="2 3">
    <name>unnamed1</name>
</geneLocation>
<protein>
    <submittedName>
        <fullName evidence="2">Uncharacterized protein</fullName>
    </submittedName>
</protein>
<keyword evidence="3" id="KW-1185">Reference proteome</keyword>
<evidence type="ECO:0000313" key="2">
    <source>
        <dbReference type="EMBL" id="WLQ45643.1"/>
    </source>
</evidence>
<reference evidence="2 3" key="1">
    <citation type="submission" date="2023-03" db="EMBL/GenBank/DDBJ databases">
        <title>Isolation and description of six Streptomyces strains from soil environments, able to metabolize different microbial glucans.</title>
        <authorList>
            <person name="Widen T."/>
            <person name="Larsbrink J."/>
        </authorList>
    </citation>
    <scope>NUCLEOTIDE SEQUENCE [LARGE SCALE GENOMIC DNA]</scope>
    <source>
        <strain evidence="2 3">Mut2</strain>
        <plasmid evidence="2 3">unnamed1</plasmid>
    </source>
</reference>
<gene>
    <name evidence="2" type="ORF">P8A22_38130</name>
</gene>
<proteinExistence type="predicted"/>
<sequence>MIYYKAWIETRTSSAAQWKHHERLEGEEENEEPGLYFTDSGMCSGTDDLAQQVLDRFLTSVLHDYPDQPDVEVRAHAQIDEQPPAEPPAVRLASSDSMAEARETLRLRSLAQGLRSACSQVFTARSTLQKAVVTAHDQGLDRYTITTAAAPELSADQVARLIDSSVLCGEVRALVRSRPALAARTSVRDGGALGVTVKLLWTTEDEEAEELRERGWNETIEEYDRQLASTLLTAARNDAEQLLALLSSQFEVLSRGDTPATPESMAPDALVYQSVDVRRSGQKDSKASAA</sequence>
<dbReference type="RefSeq" id="WP_306092789.1">
    <property type="nucleotide sequence ID" value="NZ_CP120993.1"/>
</dbReference>
<name>A0ABY9II33_9ACTN</name>
<evidence type="ECO:0000256" key="1">
    <source>
        <dbReference type="SAM" id="MobiDB-lite"/>
    </source>
</evidence>
<dbReference type="EMBL" id="CP120993">
    <property type="protein sequence ID" value="WLQ45643.1"/>
    <property type="molecule type" value="Genomic_DNA"/>
</dbReference>
<feature type="region of interest" description="Disordered" evidence="1">
    <location>
        <begin position="256"/>
        <end position="290"/>
    </location>
</feature>
<keyword evidence="2" id="KW-0614">Plasmid</keyword>
<accession>A0ABY9II33</accession>
<feature type="compositionally biased region" description="Basic and acidic residues" evidence="1">
    <location>
        <begin position="276"/>
        <end position="290"/>
    </location>
</feature>
<dbReference type="Proteomes" id="UP001229952">
    <property type="component" value="Plasmid unnamed1"/>
</dbReference>